<sequence length="235" mass="24919">MTAGVVVLAPARGAPPKKKNILPLIQYRARAGGREAAAAAAQLLERGWPGGAEVPAQPADDFRVDNGPLRPTVLAKHWTAMLRGEEVKDSRQVKSLATARGELPWSEKDERLAIEYRHRAYAEAAAAKAADDAVAAYEAELAERRARATRRGLAASPTGAPDKAPAAPPSPAAGARARPTTGTRSSNEDAEGREGETFEKVYFPTEHYVAKSTLEPASPKHSPPKNASPPGPKAR</sequence>
<keyword evidence="3" id="KW-1185">Reference proteome</keyword>
<feature type="compositionally biased region" description="Pro residues" evidence="1">
    <location>
        <begin position="226"/>
        <end position="235"/>
    </location>
</feature>
<accession>A0ABR1FVE3</accession>
<evidence type="ECO:0000313" key="3">
    <source>
        <dbReference type="Proteomes" id="UP001363151"/>
    </source>
</evidence>
<evidence type="ECO:0000256" key="1">
    <source>
        <dbReference type="SAM" id="MobiDB-lite"/>
    </source>
</evidence>
<dbReference type="EMBL" id="JBBJCI010000224">
    <property type="protein sequence ID" value="KAK7239310.1"/>
    <property type="molecule type" value="Genomic_DNA"/>
</dbReference>
<feature type="compositionally biased region" description="Low complexity" evidence="1">
    <location>
        <begin position="172"/>
        <end position="185"/>
    </location>
</feature>
<name>A0ABR1FVE3_AURAN</name>
<organism evidence="2 3">
    <name type="scientific">Aureococcus anophagefferens</name>
    <name type="common">Harmful bloom alga</name>
    <dbReference type="NCBI Taxonomy" id="44056"/>
    <lineage>
        <taxon>Eukaryota</taxon>
        <taxon>Sar</taxon>
        <taxon>Stramenopiles</taxon>
        <taxon>Ochrophyta</taxon>
        <taxon>Pelagophyceae</taxon>
        <taxon>Pelagomonadales</taxon>
        <taxon>Pelagomonadaceae</taxon>
        <taxon>Aureococcus</taxon>
    </lineage>
</organism>
<gene>
    <name evidence="2" type="ORF">SO694_0002534</name>
</gene>
<evidence type="ECO:0000313" key="2">
    <source>
        <dbReference type="EMBL" id="KAK7239310.1"/>
    </source>
</evidence>
<protein>
    <submittedName>
        <fullName evidence="2">Uncharacterized protein</fullName>
    </submittedName>
</protein>
<feature type="compositionally biased region" description="Basic and acidic residues" evidence="1">
    <location>
        <begin position="186"/>
        <end position="199"/>
    </location>
</feature>
<proteinExistence type="predicted"/>
<reference evidence="2 3" key="1">
    <citation type="submission" date="2024-03" db="EMBL/GenBank/DDBJ databases">
        <title>Aureococcus anophagefferens CCMP1851 and Kratosvirus quantuckense: Draft genome of a second virus-susceptible host strain in the model system.</title>
        <authorList>
            <person name="Chase E."/>
            <person name="Truchon A.R."/>
            <person name="Schepens W."/>
            <person name="Wilhelm S.W."/>
        </authorList>
    </citation>
    <scope>NUCLEOTIDE SEQUENCE [LARGE SCALE GENOMIC DNA]</scope>
    <source>
        <strain evidence="2 3">CCMP1851</strain>
    </source>
</reference>
<dbReference type="Proteomes" id="UP001363151">
    <property type="component" value="Unassembled WGS sequence"/>
</dbReference>
<feature type="compositionally biased region" description="Low complexity" evidence="1">
    <location>
        <begin position="151"/>
        <end position="165"/>
    </location>
</feature>
<feature type="region of interest" description="Disordered" evidence="1">
    <location>
        <begin position="148"/>
        <end position="235"/>
    </location>
</feature>
<comment type="caution">
    <text evidence="2">The sequence shown here is derived from an EMBL/GenBank/DDBJ whole genome shotgun (WGS) entry which is preliminary data.</text>
</comment>